<evidence type="ECO:0000256" key="2">
    <source>
        <dbReference type="SAM" id="Phobius"/>
    </source>
</evidence>
<proteinExistence type="predicted"/>
<keyword evidence="2" id="KW-0472">Membrane</keyword>
<organism evidence="3 4">
    <name type="scientific">Cirrhinus molitorella</name>
    <name type="common">mud carp</name>
    <dbReference type="NCBI Taxonomy" id="172907"/>
    <lineage>
        <taxon>Eukaryota</taxon>
        <taxon>Metazoa</taxon>
        <taxon>Chordata</taxon>
        <taxon>Craniata</taxon>
        <taxon>Vertebrata</taxon>
        <taxon>Euteleostomi</taxon>
        <taxon>Actinopterygii</taxon>
        <taxon>Neopterygii</taxon>
        <taxon>Teleostei</taxon>
        <taxon>Ostariophysi</taxon>
        <taxon>Cypriniformes</taxon>
        <taxon>Cyprinidae</taxon>
        <taxon>Labeoninae</taxon>
        <taxon>Labeonini</taxon>
        <taxon>Cirrhinus</taxon>
    </lineage>
</organism>
<keyword evidence="4" id="KW-1185">Reference proteome</keyword>
<keyword evidence="2" id="KW-0812">Transmembrane</keyword>
<feature type="region of interest" description="Disordered" evidence="1">
    <location>
        <begin position="48"/>
        <end position="67"/>
    </location>
</feature>
<sequence>MKEFIVSITTVPDSGLPAAAVAGVVLAALLPVAAVAFGVVYCHRKSRTEVPQNEEDDDNSSDPKTFL</sequence>
<name>A0ABR3LJC0_9TELE</name>
<evidence type="ECO:0000313" key="4">
    <source>
        <dbReference type="Proteomes" id="UP001558613"/>
    </source>
</evidence>
<evidence type="ECO:0000313" key="3">
    <source>
        <dbReference type="EMBL" id="KAL1251742.1"/>
    </source>
</evidence>
<dbReference type="Proteomes" id="UP001558613">
    <property type="component" value="Unassembled WGS sequence"/>
</dbReference>
<accession>A0ABR3LJC0</accession>
<feature type="transmembrane region" description="Helical" evidence="2">
    <location>
        <begin position="20"/>
        <end position="42"/>
    </location>
</feature>
<gene>
    <name evidence="3" type="ORF">QQF64_019538</name>
</gene>
<dbReference type="EMBL" id="JAYMGO010000022">
    <property type="protein sequence ID" value="KAL1251742.1"/>
    <property type="molecule type" value="Genomic_DNA"/>
</dbReference>
<protein>
    <submittedName>
        <fullName evidence="3">Uncharacterized protein</fullName>
    </submittedName>
</protein>
<reference evidence="3 4" key="1">
    <citation type="submission" date="2023-09" db="EMBL/GenBank/DDBJ databases">
        <authorList>
            <person name="Wang M."/>
        </authorList>
    </citation>
    <scope>NUCLEOTIDE SEQUENCE [LARGE SCALE GENOMIC DNA]</scope>
    <source>
        <strain evidence="3">GT-2023</strain>
        <tissue evidence="3">Liver</tissue>
    </source>
</reference>
<comment type="caution">
    <text evidence="3">The sequence shown here is derived from an EMBL/GenBank/DDBJ whole genome shotgun (WGS) entry which is preliminary data.</text>
</comment>
<evidence type="ECO:0000256" key="1">
    <source>
        <dbReference type="SAM" id="MobiDB-lite"/>
    </source>
</evidence>
<keyword evidence="2" id="KW-1133">Transmembrane helix</keyword>